<proteinExistence type="predicted"/>
<evidence type="ECO:0000259" key="1">
    <source>
        <dbReference type="Pfam" id="PF01979"/>
    </source>
</evidence>
<dbReference type="InterPro" id="IPR051781">
    <property type="entry name" value="Metallo-dep_Hydrolase"/>
</dbReference>
<dbReference type="Gene3D" id="1.20.58.520">
    <property type="entry name" value="Amidohydrolase"/>
    <property type="match status" value="1"/>
</dbReference>
<dbReference type="Gene3D" id="3.40.50.10910">
    <property type="entry name" value="Amidohydrolase"/>
    <property type="match status" value="1"/>
</dbReference>
<dbReference type="SUPFAM" id="SSF51338">
    <property type="entry name" value="Composite domain of metallo-dependent hydrolases"/>
    <property type="match status" value="1"/>
</dbReference>
<dbReference type="GO" id="GO:0016810">
    <property type="term" value="F:hydrolase activity, acting on carbon-nitrogen (but not peptide) bonds"/>
    <property type="evidence" value="ECO:0007669"/>
    <property type="project" value="InterPro"/>
</dbReference>
<organism evidence="2 3">
    <name type="scientific">Pedobacter rhizosphaerae</name>
    <dbReference type="NCBI Taxonomy" id="390241"/>
    <lineage>
        <taxon>Bacteria</taxon>
        <taxon>Pseudomonadati</taxon>
        <taxon>Bacteroidota</taxon>
        <taxon>Sphingobacteriia</taxon>
        <taxon>Sphingobacteriales</taxon>
        <taxon>Sphingobacteriaceae</taxon>
        <taxon>Pedobacter</taxon>
    </lineage>
</organism>
<dbReference type="InterPro" id="IPR011059">
    <property type="entry name" value="Metal-dep_hydrolase_composite"/>
</dbReference>
<dbReference type="Gene3D" id="2.30.40.10">
    <property type="entry name" value="Urease, subunit C, domain 1"/>
    <property type="match status" value="1"/>
</dbReference>
<evidence type="ECO:0000313" key="2">
    <source>
        <dbReference type="EMBL" id="SER25367.1"/>
    </source>
</evidence>
<evidence type="ECO:0000313" key="3">
    <source>
        <dbReference type="Proteomes" id="UP000199572"/>
    </source>
</evidence>
<dbReference type="STRING" id="390241.SAMN04488023_10670"/>
<sequence length="445" mass="49381">MMTSAVGGCHCASFLTTHLYSINMKRNIFITMISLVASLPFTPAFVNAAPGKNTPKRSTLTESLLILRNAWVLDVNKGKFLVGKDVVVRGDKIIKVGKAPRKLDRAKVLDLTGSYIIPGLIDAHVHVTAHRSNNMENTYKHLEYFLRHGITAVRDAGGDGASLLKAQTEIREGRKLGPDVYFSSFMAGDLYYNRGQGLRKEPYSPWEQRLVPGDDLDKAIASAKACGATGVKLYHSFDKDFLPDVVKAAKRHDLKVWGHTMMYPAKPVEVIKAGVQVLSHVSMLETMKTDTLFYRRTTPAAYKDSVIAKLDITEFCREMKAHHAILDATLCVSEKDKWVFPLAKRVHQQGVKIVAGTDQIVDLKRPYPRLVDELDYYIKEAGFTPAEAIRSATIVGAEVLGEEKNRGTIKAGKKADLLVLKNNPLLNIRALEKIEIVIKSGKIVK</sequence>
<dbReference type="Gene3D" id="3.30.110.90">
    <property type="entry name" value="Amidohydrolase"/>
    <property type="match status" value="1"/>
</dbReference>
<reference evidence="2 3" key="1">
    <citation type="submission" date="2016-10" db="EMBL/GenBank/DDBJ databases">
        <authorList>
            <person name="de Groot N.N."/>
        </authorList>
    </citation>
    <scope>NUCLEOTIDE SEQUENCE [LARGE SCALE GENOMIC DNA]</scope>
    <source>
        <strain evidence="2 3">DSM 18610</strain>
    </source>
</reference>
<dbReference type="Proteomes" id="UP000199572">
    <property type="component" value="Unassembled WGS sequence"/>
</dbReference>
<accession>A0A1H9MPG2</accession>
<protein>
    <submittedName>
        <fullName evidence="2">Imidazolonepropionase</fullName>
    </submittedName>
</protein>
<name>A0A1H9MPG2_9SPHI</name>
<keyword evidence="3" id="KW-1185">Reference proteome</keyword>
<dbReference type="OrthoDB" id="9797498at2"/>
<dbReference type="SUPFAM" id="SSF51556">
    <property type="entry name" value="Metallo-dependent hydrolases"/>
    <property type="match status" value="1"/>
</dbReference>
<dbReference type="PANTHER" id="PTHR43135:SF3">
    <property type="entry name" value="ALPHA-D-RIBOSE 1-METHYLPHOSPHONATE 5-TRIPHOSPHATE DIPHOSPHATASE"/>
    <property type="match status" value="1"/>
</dbReference>
<dbReference type="EMBL" id="FOGG01000006">
    <property type="protein sequence ID" value="SER25367.1"/>
    <property type="molecule type" value="Genomic_DNA"/>
</dbReference>
<dbReference type="PANTHER" id="PTHR43135">
    <property type="entry name" value="ALPHA-D-RIBOSE 1-METHYLPHOSPHONATE 5-TRIPHOSPHATE DIPHOSPHATASE"/>
    <property type="match status" value="1"/>
</dbReference>
<gene>
    <name evidence="2" type="ORF">SAMN04488023_10670</name>
</gene>
<feature type="domain" description="Amidohydrolase-related" evidence="1">
    <location>
        <begin position="115"/>
        <end position="444"/>
    </location>
</feature>
<dbReference type="Pfam" id="PF01979">
    <property type="entry name" value="Amidohydro_1"/>
    <property type="match status" value="1"/>
</dbReference>
<dbReference type="AlphaFoldDB" id="A0A1H9MPG2"/>
<dbReference type="InterPro" id="IPR032466">
    <property type="entry name" value="Metal_Hydrolase"/>
</dbReference>
<dbReference type="InterPro" id="IPR006680">
    <property type="entry name" value="Amidohydro-rel"/>
</dbReference>